<evidence type="ECO:0000313" key="2">
    <source>
        <dbReference type="EMBL" id="VVE40071.1"/>
    </source>
</evidence>
<dbReference type="GeneID" id="47012645"/>
<dbReference type="Proteomes" id="UP000337189">
    <property type="component" value="Unassembled WGS sequence"/>
</dbReference>
<dbReference type="SUPFAM" id="SSF54427">
    <property type="entry name" value="NTF2-like"/>
    <property type="match status" value="1"/>
</dbReference>
<dbReference type="EMBL" id="CABPSJ010000006">
    <property type="protein sequence ID" value="VVE40071.1"/>
    <property type="molecule type" value="Genomic_DNA"/>
</dbReference>
<proteinExistence type="predicted"/>
<dbReference type="AlphaFoldDB" id="A0A5E4XUE5"/>
<feature type="domain" description="SnoaL-like" evidence="1">
    <location>
        <begin position="19"/>
        <end position="160"/>
    </location>
</feature>
<dbReference type="Pfam" id="PF13577">
    <property type="entry name" value="SnoaL_4"/>
    <property type="match status" value="1"/>
</dbReference>
<accession>A0A5E4XUE5</accession>
<organism evidence="2 3">
    <name type="scientific">Pandoraea communis</name>
    <dbReference type="NCBI Taxonomy" id="2508297"/>
    <lineage>
        <taxon>Bacteria</taxon>
        <taxon>Pseudomonadati</taxon>
        <taxon>Pseudomonadota</taxon>
        <taxon>Betaproteobacteria</taxon>
        <taxon>Burkholderiales</taxon>
        <taxon>Burkholderiaceae</taxon>
        <taxon>Pandoraea</taxon>
    </lineage>
</organism>
<keyword evidence="2" id="KW-0413">Isomerase</keyword>
<evidence type="ECO:0000313" key="3">
    <source>
        <dbReference type="Proteomes" id="UP000337189"/>
    </source>
</evidence>
<sequence length="187" mass="21494">MNDQNLIEEVRALRNTVNELAAEADIRRIVARYMFLCDIPLPATGVALEDRVKEIVSLYSEDAIWEGVGAHYNAQFGRFVGREQIYAHLSKFFEPRDPKMILNCHYLTSEQIHVRGETAEGQWVHFQPWIFEDGSSVLRSSRINNAFKKVDGVWKMSRYRTENVYIAPLPNNWATNVASTSILMETA</sequence>
<protein>
    <submittedName>
        <fullName evidence="2">Ketosteroid isomerase</fullName>
    </submittedName>
</protein>
<dbReference type="RefSeq" id="WP_048628155.1">
    <property type="nucleotide sequence ID" value="NZ_CABPSJ010000006.1"/>
</dbReference>
<dbReference type="InterPro" id="IPR032710">
    <property type="entry name" value="NTF2-like_dom_sf"/>
</dbReference>
<dbReference type="GO" id="GO:0016853">
    <property type="term" value="F:isomerase activity"/>
    <property type="evidence" value="ECO:0007669"/>
    <property type="project" value="UniProtKB-KW"/>
</dbReference>
<evidence type="ECO:0000259" key="1">
    <source>
        <dbReference type="Pfam" id="PF13577"/>
    </source>
</evidence>
<name>A0A5E4XUE5_9BURK</name>
<dbReference type="Gene3D" id="3.10.450.50">
    <property type="match status" value="1"/>
</dbReference>
<gene>
    <name evidence="2" type="ORF">PCO31110_04156</name>
</gene>
<reference evidence="2 3" key="1">
    <citation type="submission" date="2019-08" db="EMBL/GenBank/DDBJ databases">
        <authorList>
            <person name="Peeters C."/>
        </authorList>
    </citation>
    <scope>NUCLEOTIDE SEQUENCE [LARGE SCALE GENOMIC DNA]</scope>
    <source>
        <strain evidence="2 3">LMG 31110</strain>
    </source>
</reference>
<dbReference type="OrthoDB" id="8686501at2"/>
<dbReference type="InterPro" id="IPR037401">
    <property type="entry name" value="SnoaL-like"/>
</dbReference>